<dbReference type="RefSeq" id="WP_127785273.1">
    <property type="nucleotide sequence ID" value="NZ_SACL01000001.1"/>
</dbReference>
<feature type="transmembrane region" description="Helical" evidence="1">
    <location>
        <begin position="49"/>
        <end position="66"/>
    </location>
</feature>
<proteinExistence type="predicted"/>
<dbReference type="EMBL" id="SACL01000001">
    <property type="protein sequence ID" value="RVT98802.1"/>
    <property type="molecule type" value="Genomic_DNA"/>
</dbReference>
<dbReference type="AlphaFoldDB" id="A0A437MMF5"/>
<keyword evidence="1" id="KW-0472">Membrane</keyword>
<dbReference type="Proteomes" id="UP000282957">
    <property type="component" value="Unassembled WGS sequence"/>
</dbReference>
<feature type="transmembrane region" description="Helical" evidence="1">
    <location>
        <begin position="12"/>
        <end position="37"/>
    </location>
</feature>
<keyword evidence="3" id="KW-1185">Reference proteome</keyword>
<evidence type="ECO:0000256" key="1">
    <source>
        <dbReference type="SAM" id="Phobius"/>
    </source>
</evidence>
<dbReference type="OrthoDB" id="7278394at2"/>
<name>A0A437MMF5_9PROT</name>
<evidence type="ECO:0000313" key="2">
    <source>
        <dbReference type="EMBL" id="RVT98802.1"/>
    </source>
</evidence>
<keyword evidence="1" id="KW-0812">Transmembrane</keyword>
<organism evidence="2 3">
    <name type="scientific">Rhodovarius crocodyli</name>
    <dbReference type="NCBI Taxonomy" id="1979269"/>
    <lineage>
        <taxon>Bacteria</taxon>
        <taxon>Pseudomonadati</taxon>
        <taxon>Pseudomonadota</taxon>
        <taxon>Alphaproteobacteria</taxon>
        <taxon>Acetobacterales</taxon>
        <taxon>Roseomonadaceae</taxon>
        <taxon>Rhodovarius</taxon>
    </lineage>
</organism>
<dbReference type="Pfam" id="PF06979">
    <property type="entry name" value="TMEM70"/>
    <property type="match status" value="1"/>
</dbReference>
<accession>A0A437MMF5</accession>
<sequence length="142" mass="16151">MERIIYRNSRGWRLRWLCLGFIIVMLGLIGGAGLIHVTDSDRGNDRESFLGVAGMLAVVILLLDAFRRHYVYRVLGDRQTLVVETLPLFGAPARHVFPRRDMRPGNGKSWNARGSVSTSVSLHVKGRRFPFIVDTTEDSIRW</sequence>
<dbReference type="InterPro" id="IPR045325">
    <property type="entry name" value="TMEM70/TMEM186/TMEM223"/>
</dbReference>
<keyword evidence="1" id="KW-1133">Transmembrane helix</keyword>
<gene>
    <name evidence="2" type="ORF">EOD42_01445</name>
</gene>
<evidence type="ECO:0000313" key="3">
    <source>
        <dbReference type="Proteomes" id="UP000282957"/>
    </source>
</evidence>
<protein>
    <submittedName>
        <fullName evidence="2">Uncharacterized protein</fullName>
    </submittedName>
</protein>
<comment type="caution">
    <text evidence="2">The sequence shown here is derived from an EMBL/GenBank/DDBJ whole genome shotgun (WGS) entry which is preliminary data.</text>
</comment>
<reference evidence="2 3" key="1">
    <citation type="submission" date="2019-01" db="EMBL/GenBank/DDBJ databases">
        <authorList>
            <person name="Chen W.-M."/>
        </authorList>
    </citation>
    <scope>NUCLEOTIDE SEQUENCE [LARGE SCALE GENOMIC DNA]</scope>
    <source>
        <strain evidence="2 3">CCP-6</strain>
    </source>
</reference>